<feature type="transmembrane region" description="Helical" evidence="1">
    <location>
        <begin position="203"/>
        <end position="232"/>
    </location>
</feature>
<gene>
    <name evidence="2" type="ORF">ASEP1449_LOCUS14732</name>
</gene>
<feature type="transmembrane region" description="Helical" evidence="1">
    <location>
        <begin position="146"/>
        <end position="167"/>
    </location>
</feature>
<organism evidence="2">
    <name type="scientific">Attheya septentrionalis</name>
    <dbReference type="NCBI Taxonomy" id="420275"/>
    <lineage>
        <taxon>Eukaryota</taxon>
        <taxon>Sar</taxon>
        <taxon>Stramenopiles</taxon>
        <taxon>Ochrophyta</taxon>
        <taxon>Bacillariophyta</taxon>
        <taxon>Coscinodiscophyceae</taxon>
        <taxon>Chaetocerotophycidae</taxon>
        <taxon>Chaetocerotales</taxon>
        <taxon>Attheyaceae</taxon>
        <taxon>Attheya</taxon>
    </lineage>
</organism>
<feature type="transmembrane region" description="Helical" evidence="1">
    <location>
        <begin position="179"/>
        <end position="197"/>
    </location>
</feature>
<feature type="transmembrane region" description="Helical" evidence="1">
    <location>
        <begin position="32"/>
        <end position="53"/>
    </location>
</feature>
<protein>
    <submittedName>
        <fullName evidence="2">Uncharacterized protein</fullName>
    </submittedName>
</protein>
<accession>A0A7S2UND0</accession>
<evidence type="ECO:0000256" key="1">
    <source>
        <dbReference type="SAM" id="Phobius"/>
    </source>
</evidence>
<feature type="transmembrane region" description="Helical" evidence="1">
    <location>
        <begin position="110"/>
        <end position="134"/>
    </location>
</feature>
<dbReference type="EMBL" id="HBHQ01021804">
    <property type="protein sequence ID" value="CAD9822898.1"/>
    <property type="molecule type" value="Transcribed_RNA"/>
</dbReference>
<keyword evidence="1" id="KW-0472">Membrane</keyword>
<dbReference type="AlphaFoldDB" id="A0A7S2UND0"/>
<reference evidence="2" key="1">
    <citation type="submission" date="2021-01" db="EMBL/GenBank/DDBJ databases">
        <authorList>
            <person name="Corre E."/>
            <person name="Pelletier E."/>
            <person name="Niang G."/>
            <person name="Scheremetjew M."/>
            <person name="Finn R."/>
            <person name="Kale V."/>
            <person name="Holt S."/>
            <person name="Cochrane G."/>
            <person name="Meng A."/>
            <person name="Brown T."/>
            <person name="Cohen L."/>
        </authorList>
    </citation>
    <scope>NUCLEOTIDE SEQUENCE</scope>
    <source>
        <strain evidence="2">CCMP2084</strain>
    </source>
</reference>
<feature type="transmembrane region" description="Helical" evidence="1">
    <location>
        <begin position="73"/>
        <end position="90"/>
    </location>
</feature>
<keyword evidence="1" id="KW-1133">Transmembrane helix</keyword>
<evidence type="ECO:0000313" key="2">
    <source>
        <dbReference type="EMBL" id="CAD9822898.1"/>
    </source>
</evidence>
<feature type="transmembrane region" description="Helical" evidence="1">
    <location>
        <begin position="272"/>
        <end position="293"/>
    </location>
</feature>
<sequence length="294" mass="33409">MNVHLPFTATRHMLPSGSKGKADLNSEDHKTLCWWVLLSGIAVCNICMWLWTYSLLTKDSFYSAPDDHPYQCYHLVLSGIYVFVCAYRSFFPRIDLERYCLFDTWMSSIFLGRTAATIAEIAFSAQVSLFLYHLGHEHGHPITQNLALALVPVITIAQMFCWCGVVTLNHVYHAIEESIWAVSSAFIGLSLASFAIYHPENPALYQLGVIGSIASVLFFAFMVTVDVPMYLARWRHGKKVGRKLMSSNEGRKDALHRRVVTKSWKVWEQETVWLTGYFSSAVWLSLLFVHMAAP</sequence>
<name>A0A7S2UND0_9STRA</name>
<proteinExistence type="predicted"/>
<keyword evidence="1" id="KW-0812">Transmembrane</keyword>